<keyword evidence="1" id="KW-0472">Membrane</keyword>
<evidence type="ECO:0000259" key="2">
    <source>
        <dbReference type="PROSITE" id="PS51352"/>
    </source>
</evidence>
<sequence length="449" mass="49014">MTRRDDGFARAISPGVMLRQIGFLLLLLFMGLPASVSAQAESPDELGPVWFAEAPEGERRLKLYFFYSQTCPHCADAEPVVREIAEARPWLELEELAVEREANERFFFMLSREFGREPEAVPTFFLCGEMLVGFDNASGMGARIARIADQCHARLTGQQPESQMASETPDDLTVELPLFGKLDAEQLSLPALTLVLGGLDAFNPCAFFVLLSLLSLMVHAKSRLRIAIVGGVFVFFSAAMYFVFMAAWLNLFLVLQNLQWITVAAGLVALGIGALSIKDYVYFGQGPSLSIPESAKPGLFERMRRLIGMRSLAGLLAGTVVLAIAANSYELLCTSGFPLVYTKVLTMNDLPSAARYAWLALYNIVYVIPLLLVVVVFTATLGARRLSETEGRTLKLVSGLMMAGMGVVLILAPELLHNVLTALALLAAAVILTAIVRALDRRRAQASGR</sequence>
<dbReference type="EMBL" id="QXDF01000001">
    <property type="protein sequence ID" value="RIA55056.1"/>
    <property type="molecule type" value="Genomic_DNA"/>
</dbReference>
<gene>
    <name evidence="3" type="ORF">BXY53_0109</name>
</gene>
<dbReference type="RefSeq" id="WP_210209107.1">
    <property type="nucleotide sequence ID" value="NZ_QXDF01000001.1"/>
</dbReference>
<name>A0A397Q0Y1_9HYPH</name>
<dbReference type="PROSITE" id="PS51352">
    <property type="entry name" value="THIOREDOXIN_2"/>
    <property type="match status" value="1"/>
</dbReference>
<feature type="transmembrane region" description="Helical" evidence="1">
    <location>
        <begin position="191"/>
        <end position="214"/>
    </location>
</feature>
<keyword evidence="1" id="KW-0812">Transmembrane</keyword>
<dbReference type="InterPro" id="IPR036249">
    <property type="entry name" value="Thioredoxin-like_sf"/>
</dbReference>
<dbReference type="SUPFAM" id="SSF52833">
    <property type="entry name" value="Thioredoxin-like"/>
    <property type="match status" value="1"/>
</dbReference>
<dbReference type="AlphaFoldDB" id="A0A397Q0Y1"/>
<proteinExistence type="predicted"/>
<dbReference type="Gene3D" id="3.40.30.10">
    <property type="entry name" value="Glutaredoxin"/>
    <property type="match status" value="1"/>
</dbReference>
<keyword evidence="1" id="KW-1133">Transmembrane helix</keyword>
<protein>
    <recommendedName>
        <fullName evidence="2">Thioredoxin domain-containing protein</fullName>
    </recommendedName>
</protein>
<organism evidence="3 4">
    <name type="scientific">Dichotomicrobium thermohalophilum</name>
    <dbReference type="NCBI Taxonomy" id="933063"/>
    <lineage>
        <taxon>Bacteria</taxon>
        <taxon>Pseudomonadati</taxon>
        <taxon>Pseudomonadota</taxon>
        <taxon>Alphaproteobacteria</taxon>
        <taxon>Hyphomicrobiales</taxon>
        <taxon>Hyphomicrobiaceae</taxon>
        <taxon>Dichotomicrobium</taxon>
    </lineage>
</organism>
<feature type="transmembrane region" description="Helical" evidence="1">
    <location>
        <begin position="258"/>
        <end position="277"/>
    </location>
</feature>
<reference evidence="3 4" key="1">
    <citation type="submission" date="2018-08" db="EMBL/GenBank/DDBJ databases">
        <title>Genomic Encyclopedia of Archaeal and Bacterial Type Strains, Phase II (KMG-II): from individual species to whole genera.</title>
        <authorList>
            <person name="Goeker M."/>
        </authorList>
    </citation>
    <scope>NUCLEOTIDE SEQUENCE [LARGE SCALE GENOMIC DNA]</scope>
    <source>
        <strain evidence="3 4">DSM 5002</strain>
    </source>
</reference>
<keyword evidence="4" id="KW-1185">Reference proteome</keyword>
<accession>A0A397Q0Y1</accession>
<feature type="transmembrane region" description="Helical" evidence="1">
    <location>
        <begin position="226"/>
        <end position="252"/>
    </location>
</feature>
<evidence type="ECO:0000313" key="4">
    <source>
        <dbReference type="Proteomes" id="UP000266273"/>
    </source>
</evidence>
<feature type="transmembrane region" description="Helical" evidence="1">
    <location>
        <begin position="393"/>
        <end position="413"/>
    </location>
</feature>
<feature type="transmembrane region" description="Helical" evidence="1">
    <location>
        <begin position="312"/>
        <end position="337"/>
    </location>
</feature>
<feature type="transmembrane region" description="Helical" evidence="1">
    <location>
        <begin position="357"/>
        <end position="381"/>
    </location>
</feature>
<dbReference type="Proteomes" id="UP000266273">
    <property type="component" value="Unassembled WGS sequence"/>
</dbReference>
<comment type="caution">
    <text evidence="3">The sequence shown here is derived from an EMBL/GenBank/DDBJ whole genome shotgun (WGS) entry which is preliminary data.</text>
</comment>
<feature type="transmembrane region" description="Helical" evidence="1">
    <location>
        <begin position="419"/>
        <end position="439"/>
    </location>
</feature>
<feature type="domain" description="Thioredoxin" evidence="2">
    <location>
        <begin position="28"/>
        <end position="174"/>
    </location>
</feature>
<evidence type="ECO:0000313" key="3">
    <source>
        <dbReference type="EMBL" id="RIA55056.1"/>
    </source>
</evidence>
<dbReference type="CDD" id="cd02947">
    <property type="entry name" value="TRX_family"/>
    <property type="match status" value="1"/>
</dbReference>
<evidence type="ECO:0000256" key="1">
    <source>
        <dbReference type="SAM" id="Phobius"/>
    </source>
</evidence>
<dbReference type="InterPro" id="IPR013766">
    <property type="entry name" value="Thioredoxin_domain"/>
</dbReference>